<dbReference type="PANTHER" id="PTHR35896:SF3">
    <property type="entry name" value="MAJOR FACILITATOR SUPERFAMILY TRANSPORTER"/>
    <property type="match status" value="1"/>
</dbReference>
<organism evidence="2 3">
    <name type="scientific">Aspergillus bombycis</name>
    <dbReference type="NCBI Taxonomy" id="109264"/>
    <lineage>
        <taxon>Eukaryota</taxon>
        <taxon>Fungi</taxon>
        <taxon>Dikarya</taxon>
        <taxon>Ascomycota</taxon>
        <taxon>Pezizomycotina</taxon>
        <taxon>Eurotiomycetes</taxon>
        <taxon>Eurotiomycetidae</taxon>
        <taxon>Eurotiales</taxon>
        <taxon>Aspergillaceae</taxon>
        <taxon>Aspergillus</taxon>
    </lineage>
</organism>
<dbReference type="AlphaFoldDB" id="A0A1F8A062"/>
<feature type="transmembrane region" description="Helical" evidence="1">
    <location>
        <begin position="78"/>
        <end position="98"/>
    </location>
</feature>
<dbReference type="STRING" id="109264.A0A1F8A062"/>
<keyword evidence="3" id="KW-1185">Reference proteome</keyword>
<dbReference type="PANTHER" id="PTHR35896">
    <property type="entry name" value="IG-LIKE DOMAIN-CONTAINING PROTEIN"/>
    <property type="match status" value="1"/>
</dbReference>
<proteinExistence type="predicted"/>
<dbReference type="Proteomes" id="UP000179179">
    <property type="component" value="Unassembled WGS sequence"/>
</dbReference>
<keyword evidence="1" id="KW-1133">Transmembrane helix</keyword>
<evidence type="ECO:0000313" key="2">
    <source>
        <dbReference type="EMBL" id="OGM45096.1"/>
    </source>
</evidence>
<evidence type="ECO:0000256" key="1">
    <source>
        <dbReference type="SAM" id="Phobius"/>
    </source>
</evidence>
<keyword evidence="1" id="KW-0472">Membrane</keyword>
<comment type="caution">
    <text evidence="2">The sequence shown here is derived from an EMBL/GenBank/DDBJ whole genome shotgun (WGS) entry which is preliminary data.</text>
</comment>
<gene>
    <name evidence="2" type="ORF">ABOM_006676</name>
</gene>
<name>A0A1F8A062_9EURO</name>
<dbReference type="OrthoDB" id="3501153at2759"/>
<dbReference type="RefSeq" id="XP_022388813.1">
    <property type="nucleotide sequence ID" value="XM_022533805.1"/>
</dbReference>
<reference evidence="2 3" key="1">
    <citation type="journal article" date="2016" name="Genome Biol. Evol.">
        <title>Draft genome sequence of an aflatoxigenic Aspergillus species, A. bombycis.</title>
        <authorList>
            <person name="Moore G.G."/>
            <person name="Mack B.M."/>
            <person name="Beltz S.B."/>
            <person name="Gilbert M.K."/>
        </authorList>
    </citation>
    <scope>NUCLEOTIDE SEQUENCE [LARGE SCALE GENOMIC DNA]</scope>
    <source>
        <strain evidence="3">NRRL 26010</strain>
    </source>
</reference>
<sequence>MLGSGSKLLKIQTESHPMVKYKPVSGRPSIDICSQLPRDSEEGRPRENGIDEAYLTTDRAKRPCRCEGFSRASIKQTFLILLAGIGLMNIGYQVYWFLRSLRPISCNCGETVSEAIANGCRYDSFAAAWLPPACRNDELIDRFERAGPNPDGSWPYYGNKNKTQLLSLKEVSMLPETGGHFFTTHQWHLVHCAYYWKKMFLAVEQGTIIEHRYNNLAHLDHCEVMSLKRDSLDTIVTEAGVALHSDVIVTAKKHKHDHGDKTRLA</sequence>
<keyword evidence="1" id="KW-0812">Transmembrane</keyword>
<dbReference type="EMBL" id="LYCR01000046">
    <property type="protein sequence ID" value="OGM45096.1"/>
    <property type="molecule type" value="Genomic_DNA"/>
</dbReference>
<dbReference type="InterPro" id="IPR053008">
    <property type="entry name" value="Phomopsin_biosynth_assoc"/>
</dbReference>
<accession>A0A1F8A062</accession>
<evidence type="ECO:0000313" key="3">
    <source>
        <dbReference type="Proteomes" id="UP000179179"/>
    </source>
</evidence>
<dbReference type="GeneID" id="34450066"/>
<protein>
    <submittedName>
        <fullName evidence="2">Uncharacterized protein</fullName>
    </submittedName>
</protein>